<sequence>MLLTYFGNDRDIFDDAFFNSTEGGFDIALLSASSTRVTVRNEDSGYTTTFTGTGLVASDDPADLAGTLTGLEISSPTGVVASFTGLSWDLPTLYTALEQLYDSDDDAALMTLLSSAPLTVDASSSSTRSTFLLDQVTAPVTYFGSTLLDEITTGSGDDRLFGDGFSGSYAEEASGQVYRLYQATLDRAPDLTGHHNWTERLLTGAMSLQEVINGFTGSPEFKATYGNLDNQSFVTLLYHNVLDRDPDAMGLTNWTARLDGGMSRAEVVKGFSESAEFKASTAGAAFAYTYAFVEDRTSAAWGDDVYRLYQATLDRAPDLNGFLNWSGRLADGMELGKVIDGFVQSAEFKATYGALGNGDFVTLLYNNVLGRDPDATGLANWTARLEGGMSRAKVVEGFSQSAEFKAATADALKEWLRDVDYGSGSIYHDLLHPGSGDNLLAGGIGTDAFEFAQADGGSHRVLDLEPWDYISLEGFGYADAAAALTHMSQTGSDVSFEDQGVSITFSQTLLAEITDDMILV</sequence>
<dbReference type="InterPro" id="IPR038255">
    <property type="entry name" value="PBS_linker_sf"/>
</dbReference>
<evidence type="ECO:0000313" key="2">
    <source>
        <dbReference type="EMBL" id="MBE9640906.1"/>
    </source>
</evidence>
<dbReference type="RefSeq" id="WP_194138148.1">
    <property type="nucleotide sequence ID" value="NZ_JADFFK010000058.1"/>
</dbReference>
<evidence type="ECO:0000259" key="1">
    <source>
        <dbReference type="Pfam" id="PF13946"/>
    </source>
</evidence>
<gene>
    <name evidence="2" type="ORF">IQ782_29105</name>
</gene>
<dbReference type="InterPro" id="IPR025282">
    <property type="entry name" value="DUF4214"/>
</dbReference>
<dbReference type="Gene3D" id="1.10.3130.20">
    <property type="entry name" value="Phycobilisome linker domain"/>
    <property type="match status" value="2"/>
</dbReference>
<reference evidence="2 3" key="1">
    <citation type="journal article" date="2021" name="Int. J. Syst. Evol. Microbiol.">
        <title>Salipiger mangrovisoli sp. nov., isolated from mangrove soil and the proposal for the reclassification of Paraphaeobacter pallidus as Salipiger pallidus comb. nov.</title>
        <authorList>
            <person name="Du J."/>
            <person name="Liu Y."/>
            <person name="Pei T."/>
            <person name="Deng M.R."/>
            <person name="Zhu H."/>
        </authorList>
    </citation>
    <scope>NUCLEOTIDE SEQUENCE [LARGE SCALE GENOMIC DNA]</scope>
    <source>
        <strain evidence="2 3">6D45A</strain>
    </source>
</reference>
<comment type="caution">
    <text evidence="2">The sequence shown here is derived from an EMBL/GenBank/DDBJ whole genome shotgun (WGS) entry which is preliminary data.</text>
</comment>
<feature type="domain" description="DUF4214" evidence="1">
    <location>
        <begin position="215"/>
        <end position="280"/>
    </location>
</feature>
<dbReference type="InterPro" id="IPR011049">
    <property type="entry name" value="Serralysin-like_metalloprot_C"/>
</dbReference>
<dbReference type="EMBL" id="JADFFK010000058">
    <property type="protein sequence ID" value="MBE9640906.1"/>
    <property type="molecule type" value="Genomic_DNA"/>
</dbReference>
<organism evidence="2 3">
    <name type="scientific">Salipiger mangrovisoli</name>
    <dbReference type="NCBI Taxonomy" id="2865933"/>
    <lineage>
        <taxon>Bacteria</taxon>
        <taxon>Pseudomonadati</taxon>
        <taxon>Pseudomonadota</taxon>
        <taxon>Alphaproteobacteria</taxon>
        <taxon>Rhodobacterales</taxon>
        <taxon>Roseobacteraceae</taxon>
        <taxon>Salipiger</taxon>
    </lineage>
</organism>
<keyword evidence="3" id="KW-1185">Reference proteome</keyword>
<feature type="domain" description="DUF4214" evidence="1">
    <location>
        <begin position="341"/>
        <end position="406"/>
    </location>
</feature>
<proteinExistence type="predicted"/>
<accession>A0ABR9XBZ2</accession>
<dbReference type="SUPFAM" id="SSF51120">
    <property type="entry name" value="beta-Roll"/>
    <property type="match status" value="1"/>
</dbReference>
<evidence type="ECO:0000313" key="3">
    <source>
        <dbReference type="Proteomes" id="UP000607796"/>
    </source>
</evidence>
<dbReference type="Proteomes" id="UP000607796">
    <property type="component" value="Unassembled WGS sequence"/>
</dbReference>
<dbReference type="Pfam" id="PF13946">
    <property type="entry name" value="DUF4214"/>
    <property type="match status" value="2"/>
</dbReference>
<name>A0ABR9XBZ2_9RHOB</name>
<protein>
    <submittedName>
        <fullName evidence="2">DUF4214 domain-containing protein</fullName>
    </submittedName>
</protein>